<dbReference type="PANTHER" id="PTHR46543">
    <property type="entry name" value="ZINC FINGER CCHC DOMAIN-CONTAINING PROTEIN 7"/>
    <property type="match status" value="1"/>
</dbReference>
<feature type="compositionally biased region" description="Basic and acidic residues" evidence="4">
    <location>
        <begin position="291"/>
        <end position="308"/>
    </location>
</feature>
<feature type="compositionally biased region" description="Low complexity" evidence="4">
    <location>
        <begin position="957"/>
        <end position="966"/>
    </location>
</feature>
<dbReference type="GO" id="GO:0031499">
    <property type="term" value="C:TRAMP complex"/>
    <property type="evidence" value="ECO:0007669"/>
    <property type="project" value="TreeGrafter"/>
</dbReference>
<dbReference type="AlphaFoldDB" id="A0A835VYU5"/>
<dbReference type="Gene3D" id="1.10.10.60">
    <property type="entry name" value="Homeodomain-like"/>
    <property type="match status" value="1"/>
</dbReference>
<dbReference type="InterPro" id="IPR009057">
    <property type="entry name" value="Homeodomain-like_sf"/>
</dbReference>
<feature type="compositionally biased region" description="Gly residues" evidence="4">
    <location>
        <begin position="1114"/>
        <end position="1125"/>
    </location>
</feature>
<feature type="compositionally biased region" description="Low complexity" evidence="4">
    <location>
        <begin position="717"/>
        <end position="728"/>
    </location>
</feature>
<feature type="compositionally biased region" description="Low complexity" evidence="4">
    <location>
        <begin position="643"/>
        <end position="656"/>
    </location>
</feature>
<dbReference type="PROSITE" id="PS50090">
    <property type="entry name" value="MYB_LIKE"/>
    <property type="match status" value="1"/>
</dbReference>
<proteinExistence type="predicted"/>
<dbReference type="PANTHER" id="PTHR46543:SF2">
    <property type="entry name" value="AGAP013096-PA"/>
    <property type="match status" value="1"/>
</dbReference>
<feature type="compositionally biased region" description="Gly residues" evidence="4">
    <location>
        <begin position="1140"/>
        <end position="1153"/>
    </location>
</feature>
<feature type="compositionally biased region" description="Pro residues" evidence="4">
    <location>
        <begin position="1031"/>
        <end position="1047"/>
    </location>
</feature>
<feature type="compositionally biased region" description="Gly residues" evidence="4">
    <location>
        <begin position="1209"/>
        <end position="1220"/>
    </location>
</feature>
<dbReference type="SUPFAM" id="SSF46689">
    <property type="entry name" value="Homeodomain-like"/>
    <property type="match status" value="1"/>
</dbReference>
<feature type="compositionally biased region" description="Low complexity" evidence="4">
    <location>
        <begin position="1104"/>
        <end position="1113"/>
    </location>
</feature>
<evidence type="ECO:0000313" key="8">
    <source>
        <dbReference type="Proteomes" id="UP000650467"/>
    </source>
</evidence>
<evidence type="ECO:0000259" key="6">
    <source>
        <dbReference type="PROSITE" id="PS51294"/>
    </source>
</evidence>
<dbReference type="SMART" id="SM00717">
    <property type="entry name" value="SANT"/>
    <property type="match status" value="1"/>
</dbReference>
<sequence length="1220" mass="128297">MARLPSGLDARRTRAEWSPEAVKRLILLHVQCGNKWTEISKRLRDDRSENEVKNFFYGALKAKRGFRHPLLQAYARALPVTVDKGGPDSKSRTAAYKYAKQLMASEAGEPFDDRTFDATIDVEQELAAVGAGQQTDAFMAGDAAGPAFGGRYDGGGGGGYEHVGLHAVGSSGDLHGGAVAGGALGPRLQMQPFDALMPGGGGGGVGELFPPVATGPPACGPPGGLPPSLHLTGGYDTDASIGGGGARMPPPLALPLAPLHSRHQQQQLQPLPPLQYGDAGPLPLLPQAPHRLREDGPESAAWHEEVHGRHGGAAGDRSTRQVMPPLQLCDEGRPPVDAGPGAWAPNFPPHPHQAQQQQHPSLAHRLSGQLLPPAGSQGLQHPQLQPRYSDRDQADLDHQWSGGIQNAGGQLARASSGGGGGGYGAAGPAGPAGAGGFGGYGFRRSDEVNNWDQQPQPHHHHHHHHHPLPVNPPFPGSELPLPVGGGPRGFPNSRMQAQQPQHPQQQPQAQGRWSGGTGGAGMEQQLPRLDSPAAGYRRDSGGFGQLPPPLHQQPQQQQQQWAAQQDSQVAMQARAQPPAAFARSAYGGGGGPGGPAAPNPFGAFVDPIDAPPADAPPLGSPQAPGTQQHFLQRPYGGMGAAGDAGDAPGALPPHAAEPWDGSGRDHGMPPMAPQLQQRQQQQQQQPFGGPFGAGGSEPRGRDPYAAQPQLPPGRPSSGPQSHFQHPQPQLQPPPQPPLQQHHHHHEPPHPQEHQPHMHQHGHQMQQQQHQHQPRGDPGVQRILSDVRESRQRWGEEDVVWQAMQARRRQHQMLLLQHRQQHQQPDQQQQQHQQAAPGLGPGLGQPAGGEMRPPQHHHQHHHQQPRHVVPSPFELPWPGVDEHEGRVVSGPGPLALPAPPMPMGQQQQQQHGHQQHGYQQQHGHQQQGQLQRPADTQFQPAPFASAGNGEAMPPPQQQPHEPQGLQQHVGPAPGMIPLPQYPHEAPAMGGPGDQPQQPPRQFDGRPDAPFPAPMPMSPHAAPPAAQMQQPQSQPPPPPHAHPHAPPQAPASSGLQVSSGSDLFVPGTYGGLEEGTRFGAARLPRPDSAGELGGPGNMPMLPPPTGVGAATAAGAGPAGADGFGGDTPGPVSFSGYGPSDSGAGGSFDGWGGPGGGMPPPQQQQQQQGYGVARQPSPQRGLGGLAVQGLPQPVEPLQPGQQHDGFPQQQQQGGGGGGGGGMW</sequence>
<evidence type="ECO:0000256" key="2">
    <source>
        <dbReference type="ARBA" id="ARBA00022737"/>
    </source>
</evidence>
<feature type="compositionally biased region" description="Low complexity" evidence="4">
    <location>
        <begin position="811"/>
        <end position="837"/>
    </location>
</feature>
<dbReference type="InterPro" id="IPR051644">
    <property type="entry name" value="TRAMP_AT-DNA-binding"/>
</dbReference>
<feature type="compositionally biased region" description="Low complexity" evidence="4">
    <location>
        <begin position="599"/>
        <end position="608"/>
    </location>
</feature>
<feature type="domain" description="Myb-like" evidence="5">
    <location>
        <begin position="9"/>
        <end position="60"/>
    </location>
</feature>
<feature type="compositionally biased region" description="Low complexity" evidence="4">
    <location>
        <begin position="254"/>
        <end position="269"/>
    </location>
</feature>
<evidence type="ECO:0008006" key="9">
    <source>
        <dbReference type="Google" id="ProtNLM"/>
    </source>
</evidence>
<feature type="compositionally biased region" description="Basic and acidic residues" evidence="4">
    <location>
        <begin position="784"/>
        <end position="795"/>
    </location>
</feature>
<feature type="compositionally biased region" description="Low complexity" evidence="4">
    <location>
        <begin position="1016"/>
        <end position="1030"/>
    </location>
</feature>
<dbReference type="GO" id="GO:0071031">
    <property type="term" value="P:nuclear mRNA surveillance of mRNA 3'-end processing"/>
    <property type="evidence" value="ECO:0007669"/>
    <property type="project" value="TreeGrafter"/>
</dbReference>
<evidence type="ECO:0000259" key="5">
    <source>
        <dbReference type="PROSITE" id="PS50090"/>
    </source>
</evidence>
<accession>A0A835VYU5</accession>
<feature type="region of interest" description="Disordered" evidence="4">
    <location>
        <begin position="398"/>
        <end position="423"/>
    </location>
</feature>
<feature type="compositionally biased region" description="Low complexity" evidence="4">
    <location>
        <begin position="1195"/>
        <end position="1208"/>
    </location>
</feature>
<keyword evidence="2" id="KW-0677">Repeat</keyword>
<feature type="region of interest" description="Disordered" evidence="4">
    <location>
        <begin position="811"/>
        <end position="1220"/>
    </location>
</feature>
<feature type="compositionally biased region" description="Basic residues" evidence="4">
    <location>
        <begin position="853"/>
        <end position="864"/>
    </location>
</feature>
<comment type="caution">
    <text evidence="7">The sequence shown here is derived from an EMBL/GenBank/DDBJ whole genome shotgun (WGS) entry which is preliminary data.</text>
</comment>
<feature type="compositionally biased region" description="Basic residues" evidence="4">
    <location>
        <begin position="457"/>
        <end position="467"/>
    </location>
</feature>
<dbReference type="OrthoDB" id="10658311at2759"/>
<feature type="region of interest" description="Disordered" evidence="4">
    <location>
        <begin position="214"/>
        <end position="362"/>
    </location>
</feature>
<dbReference type="InterPro" id="IPR017930">
    <property type="entry name" value="Myb_dom"/>
</dbReference>
<evidence type="ECO:0000313" key="7">
    <source>
        <dbReference type="EMBL" id="KAG2430903.1"/>
    </source>
</evidence>
<feature type="compositionally biased region" description="Low complexity" evidence="4">
    <location>
        <begin position="552"/>
        <end position="585"/>
    </location>
</feature>
<feature type="domain" description="HTH myb-type" evidence="6">
    <location>
        <begin position="9"/>
        <end position="64"/>
    </location>
</feature>
<evidence type="ECO:0000256" key="4">
    <source>
        <dbReference type="SAM" id="MobiDB-lite"/>
    </source>
</evidence>
<reference evidence="7" key="1">
    <citation type="journal article" date="2020" name="bioRxiv">
        <title>Comparative genomics of Chlamydomonas.</title>
        <authorList>
            <person name="Craig R.J."/>
            <person name="Hasan A.R."/>
            <person name="Ness R.W."/>
            <person name="Keightley P.D."/>
        </authorList>
    </citation>
    <scope>NUCLEOTIDE SEQUENCE</scope>
    <source>
        <strain evidence="7">SAG 7.73</strain>
    </source>
</reference>
<feature type="region of interest" description="Disordered" evidence="4">
    <location>
        <begin position="437"/>
        <end position="796"/>
    </location>
</feature>
<dbReference type="CDD" id="cd00167">
    <property type="entry name" value="SANT"/>
    <property type="match status" value="1"/>
</dbReference>
<feature type="compositionally biased region" description="Low complexity" evidence="4">
    <location>
        <begin position="902"/>
        <end position="930"/>
    </location>
</feature>
<name>A0A835VYU5_CHLIN</name>
<evidence type="ECO:0000256" key="3">
    <source>
        <dbReference type="ARBA" id="ARBA00023242"/>
    </source>
</evidence>
<dbReference type="GO" id="GO:0071035">
    <property type="term" value="P:nuclear polyadenylation-dependent rRNA catabolic process"/>
    <property type="evidence" value="ECO:0007669"/>
    <property type="project" value="TreeGrafter"/>
</dbReference>
<comment type="subcellular location">
    <subcellularLocation>
        <location evidence="1">Nucleus</location>
    </subcellularLocation>
</comment>
<keyword evidence="3" id="KW-0539">Nucleus</keyword>
<feature type="compositionally biased region" description="Low complexity" evidence="4">
    <location>
        <begin position="496"/>
        <end position="510"/>
    </location>
</feature>
<dbReference type="Proteomes" id="UP000650467">
    <property type="component" value="Unassembled WGS sequence"/>
</dbReference>
<evidence type="ECO:0000256" key="1">
    <source>
        <dbReference type="ARBA" id="ARBA00004123"/>
    </source>
</evidence>
<organism evidence="7 8">
    <name type="scientific">Chlamydomonas incerta</name>
    <dbReference type="NCBI Taxonomy" id="51695"/>
    <lineage>
        <taxon>Eukaryota</taxon>
        <taxon>Viridiplantae</taxon>
        <taxon>Chlorophyta</taxon>
        <taxon>core chlorophytes</taxon>
        <taxon>Chlorophyceae</taxon>
        <taxon>CS clade</taxon>
        <taxon>Chlamydomonadales</taxon>
        <taxon>Chlamydomonadaceae</taxon>
        <taxon>Chlamydomonas</taxon>
    </lineage>
</organism>
<feature type="compositionally biased region" description="Low complexity" evidence="4">
    <location>
        <begin position="673"/>
        <end position="688"/>
    </location>
</feature>
<keyword evidence="8" id="KW-1185">Reference proteome</keyword>
<dbReference type="PROSITE" id="PS51294">
    <property type="entry name" value="HTH_MYB"/>
    <property type="match status" value="1"/>
</dbReference>
<dbReference type="GO" id="GO:0071038">
    <property type="term" value="P:TRAMP-dependent tRNA surveillance pathway"/>
    <property type="evidence" value="ECO:0007669"/>
    <property type="project" value="TreeGrafter"/>
</dbReference>
<dbReference type="Pfam" id="PF00249">
    <property type="entry name" value="Myb_DNA-binding"/>
    <property type="match status" value="1"/>
</dbReference>
<dbReference type="EMBL" id="JAEHOC010000026">
    <property type="protein sequence ID" value="KAG2430903.1"/>
    <property type="molecule type" value="Genomic_DNA"/>
</dbReference>
<dbReference type="GO" id="GO:0003723">
    <property type="term" value="F:RNA binding"/>
    <property type="evidence" value="ECO:0007669"/>
    <property type="project" value="TreeGrafter"/>
</dbReference>
<dbReference type="InterPro" id="IPR001005">
    <property type="entry name" value="SANT/Myb"/>
</dbReference>
<gene>
    <name evidence="7" type="ORF">HXX76_009876</name>
</gene>
<feature type="compositionally biased region" description="Pro residues" evidence="4">
    <location>
        <begin position="609"/>
        <end position="619"/>
    </location>
</feature>
<dbReference type="GO" id="GO:0071036">
    <property type="term" value="P:nuclear polyadenylation-dependent snoRNA catabolic process"/>
    <property type="evidence" value="ECO:0007669"/>
    <property type="project" value="TreeGrafter"/>
</dbReference>
<dbReference type="GO" id="GO:0071037">
    <property type="term" value="P:nuclear polyadenylation-dependent snRNA catabolic process"/>
    <property type="evidence" value="ECO:0007669"/>
    <property type="project" value="TreeGrafter"/>
</dbReference>
<dbReference type="GO" id="GO:0071039">
    <property type="term" value="P:nuclear polyadenylation-dependent CUT catabolic process"/>
    <property type="evidence" value="ECO:0007669"/>
    <property type="project" value="TreeGrafter"/>
</dbReference>
<protein>
    <recommendedName>
        <fullName evidence="9">Myb-like domain-containing protein</fullName>
    </recommendedName>
</protein>